<dbReference type="AlphaFoldDB" id="W4PX00"/>
<proteinExistence type="predicted"/>
<evidence type="ECO:0000256" key="1">
    <source>
        <dbReference type="SAM" id="MobiDB-lite"/>
    </source>
</evidence>
<keyword evidence="3" id="KW-1185">Reference proteome</keyword>
<organism evidence="2 3">
    <name type="scientific">Halalkalibacter wakoensis JCM 9140</name>
    <dbReference type="NCBI Taxonomy" id="1236970"/>
    <lineage>
        <taxon>Bacteria</taxon>
        <taxon>Bacillati</taxon>
        <taxon>Bacillota</taxon>
        <taxon>Bacilli</taxon>
        <taxon>Bacillales</taxon>
        <taxon>Bacillaceae</taxon>
        <taxon>Halalkalibacter</taxon>
    </lineage>
</organism>
<dbReference type="EMBL" id="BAUT01000001">
    <property type="protein sequence ID" value="GAE24376.1"/>
    <property type="molecule type" value="Genomic_DNA"/>
</dbReference>
<sequence length="81" mass="9050">MMEQKRLGRMNMAKTSKNKKAAPKITIHEKHQFTMKVVTSSTCDVCKQQCQKGLQYLEKMSKPGALGKGVACHLTKGKVIK</sequence>
<name>W4PX00_9BACI</name>
<comment type="caution">
    <text evidence="2">The sequence shown here is derived from an EMBL/GenBank/DDBJ whole genome shotgun (WGS) entry which is preliminary data.</text>
</comment>
<protein>
    <submittedName>
        <fullName evidence="2">Uncharacterized protein</fullName>
    </submittedName>
</protein>
<gene>
    <name evidence="2" type="ORF">JCM9140_293</name>
</gene>
<dbReference type="Proteomes" id="UP000018890">
    <property type="component" value="Unassembled WGS sequence"/>
</dbReference>
<reference evidence="2" key="1">
    <citation type="journal article" date="2014" name="Genome Announc.">
        <title>Draft Genome Sequences of Three Alkaliphilic Bacillus Strains, Bacillus wakoensis JCM 9140T, Bacillus akibai JCM 9157T, and Bacillus hemicellulosilyticus JCM 9152T.</title>
        <authorList>
            <person name="Yuki M."/>
            <person name="Oshima K."/>
            <person name="Suda W."/>
            <person name="Oshida Y."/>
            <person name="Kitamura K."/>
            <person name="Iida T."/>
            <person name="Hattori M."/>
            <person name="Ohkuma M."/>
        </authorList>
    </citation>
    <scope>NUCLEOTIDE SEQUENCE [LARGE SCALE GENOMIC DNA]</scope>
    <source>
        <strain evidence="2">JCM 9140</strain>
    </source>
</reference>
<accession>W4PX00</accession>
<evidence type="ECO:0000313" key="2">
    <source>
        <dbReference type="EMBL" id="GAE24376.1"/>
    </source>
</evidence>
<feature type="region of interest" description="Disordered" evidence="1">
    <location>
        <begin position="1"/>
        <end position="24"/>
    </location>
</feature>
<dbReference type="STRING" id="1236970.JCM9140_293"/>
<evidence type="ECO:0000313" key="3">
    <source>
        <dbReference type="Proteomes" id="UP000018890"/>
    </source>
</evidence>